<evidence type="ECO:0000313" key="2">
    <source>
        <dbReference type="Proteomes" id="UP000479000"/>
    </source>
</evidence>
<dbReference type="Proteomes" id="UP000479000">
    <property type="component" value="Unassembled WGS sequence"/>
</dbReference>
<reference evidence="1 2" key="1">
    <citation type="submission" date="2020-02" db="EMBL/GenBank/DDBJ databases">
        <authorList>
            <person name="Ferguson B K."/>
        </authorList>
    </citation>
    <scope>NUCLEOTIDE SEQUENCE [LARGE SCALE GENOMIC DNA]</scope>
</reference>
<sequence>MTLNPCSIETSIAQSLNLSNKKSSRSRWSSVWGTRCPHDVARQIGTNWFRLVDIGGPHSQLQSNQVRYELLPLAISGYRDFINAKQLIVSKWKYWNPPKIENRNGASGKTFSCTQNLCTRGHTLMCTRGHLKNVVRRKLLFDRLSREGSALITCLILSVHANVSRIQQITYLFNRLYNFRPSRKSDGLRFKFIT</sequence>
<proteinExistence type="predicted"/>
<dbReference type="AlphaFoldDB" id="A0A6H5FW69"/>
<organism evidence="1 2">
    <name type="scientific">Nesidiocoris tenuis</name>
    <dbReference type="NCBI Taxonomy" id="355587"/>
    <lineage>
        <taxon>Eukaryota</taxon>
        <taxon>Metazoa</taxon>
        <taxon>Ecdysozoa</taxon>
        <taxon>Arthropoda</taxon>
        <taxon>Hexapoda</taxon>
        <taxon>Insecta</taxon>
        <taxon>Pterygota</taxon>
        <taxon>Neoptera</taxon>
        <taxon>Paraneoptera</taxon>
        <taxon>Hemiptera</taxon>
        <taxon>Heteroptera</taxon>
        <taxon>Panheteroptera</taxon>
        <taxon>Cimicomorpha</taxon>
        <taxon>Miridae</taxon>
        <taxon>Dicyphina</taxon>
        <taxon>Nesidiocoris</taxon>
    </lineage>
</organism>
<evidence type="ECO:0000313" key="1">
    <source>
        <dbReference type="EMBL" id="CAA9993927.1"/>
    </source>
</evidence>
<name>A0A6H5FW69_9HEMI</name>
<accession>A0A6H5FW69</accession>
<protein>
    <submittedName>
        <fullName evidence="1">Uncharacterized protein</fullName>
    </submittedName>
</protein>
<gene>
    <name evidence="1" type="ORF">NTEN_LOCUS770</name>
</gene>
<keyword evidence="2" id="KW-1185">Reference proteome</keyword>
<dbReference type="EMBL" id="CADCXU010001349">
    <property type="protein sequence ID" value="CAA9993927.1"/>
    <property type="molecule type" value="Genomic_DNA"/>
</dbReference>